<name>A0A0M2UZ29_9BACT</name>
<dbReference type="AlphaFoldDB" id="A0A0M2UZ29"/>
<organism evidence="1 2">
    <name type="scientific">Candidatus Brocadia fulgida</name>
    <dbReference type="NCBI Taxonomy" id="380242"/>
    <lineage>
        <taxon>Bacteria</taxon>
        <taxon>Pseudomonadati</taxon>
        <taxon>Planctomycetota</taxon>
        <taxon>Candidatus Brocadiia</taxon>
        <taxon>Candidatus Brocadiales</taxon>
        <taxon>Candidatus Brocadiaceae</taxon>
        <taxon>Candidatus Brocadia</taxon>
    </lineage>
</organism>
<dbReference type="Proteomes" id="UP000034954">
    <property type="component" value="Unassembled WGS sequence"/>
</dbReference>
<comment type="caution">
    <text evidence="1">The sequence shown here is derived from an EMBL/GenBank/DDBJ whole genome shotgun (WGS) entry which is preliminary data.</text>
</comment>
<reference evidence="1 2" key="1">
    <citation type="journal article" date="2013" name="BMC Microbiol.">
        <title>Identification of the type II cytochrome c maturation pathway in anammox bacteria by comparative genomics.</title>
        <authorList>
            <person name="Ferousi C."/>
            <person name="Speth D.R."/>
            <person name="Reimann J."/>
            <person name="Op den Camp H.J."/>
            <person name="Allen J.W."/>
            <person name="Keltjens J.T."/>
            <person name="Jetten M.S."/>
        </authorList>
    </citation>
    <scope>NUCLEOTIDE SEQUENCE [LARGE SCALE GENOMIC DNA]</scope>
    <source>
        <strain evidence="1">RU1</strain>
    </source>
</reference>
<evidence type="ECO:0000313" key="2">
    <source>
        <dbReference type="Proteomes" id="UP000034954"/>
    </source>
</evidence>
<keyword evidence="2" id="KW-1185">Reference proteome</keyword>
<gene>
    <name evidence="1" type="ORF">BROFUL_00377</name>
</gene>
<accession>A0A0M2UZ29</accession>
<proteinExistence type="predicted"/>
<feature type="non-terminal residue" evidence="1">
    <location>
        <position position="1"/>
    </location>
</feature>
<sequence>CSKYLATIGGWRRFASFLPANWLRLCCAMNIQNLLVFDKLTKLPMSALPRLKKEVFLFLANLVGQLSLRAEALCQYTVQSSADLSEVVGLSPIADDPSVYKRIIFTRSTVCNSFIRERLRHRVKIT</sequence>
<dbReference type="EMBL" id="LAQJ01000048">
    <property type="protein sequence ID" value="KKO20890.1"/>
    <property type="molecule type" value="Genomic_DNA"/>
</dbReference>
<protein>
    <submittedName>
        <fullName evidence="1">Uncharacterized protein</fullName>
    </submittedName>
</protein>
<evidence type="ECO:0000313" key="1">
    <source>
        <dbReference type="EMBL" id="KKO20890.1"/>
    </source>
</evidence>